<reference evidence="1 2" key="1">
    <citation type="journal article" date="2020" name="Cell">
        <title>Large-Scale Comparative Analyses of Tick Genomes Elucidate Their Genetic Diversity and Vector Capacities.</title>
        <authorList>
            <consortium name="Tick Genome and Microbiome Consortium (TIGMIC)"/>
            <person name="Jia N."/>
            <person name="Wang J."/>
            <person name="Shi W."/>
            <person name="Du L."/>
            <person name="Sun Y."/>
            <person name="Zhan W."/>
            <person name="Jiang J.F."/>
            <person name="Wang Q."/>
            <person name="Zhang B."/>
            <person name="Ji P."/>
            <person name="Bell-Sakyi L."/>
            <person name="Cui X.M."/>
            <person name="Yuan T.T."/>
            <person name="Jiang B.G."/>
            <person name="Yang W.F."/>
            <person name="Lam T.T."/>
            <person name="Chang Q.C."/>
            <person name="Ding S.J."/>
            <person name="Wang X.J."/>
            <person name="Zhu J.G."/>
            <person name="Ruan X.D."/>
            <person name="Zhao L."/>
            <person name="Wei J.T."/>
            <person name="Ye R.Z."/>
            <person name="Que T.C."/>
            <person name="Du C.H."/>
            <person name="Zhou Y.H."/>
            <person name="Cheng J.X."/>
            <person name="Dai P.F."/>
            <person name="Guo W.B."/>
            <person name="Han X.H."/>
            <person name="Huang E.J."/>
            <person name="Li L.F."/>
            <person name="Wei W."/>
            <person name="Gao Y.C."/>
            <person name="Liu J.Z."/>
            <person name="Shao H.Z."/>
            <person name="Wang X."/>
            <person name="Wang C.C."/>
            <person name="Yang T.C."/>
            <person name="Huo Q.B."/>
            <person name="Li W."/>
            <person name="Chen H.Y."/>
            <person name="Chen S.E."/>
            <person name="Zhou L.G."/>
            <person name="Ni X.B."/>
            <person name="Tian J.H."/>
            <person name="Sheng Y."/>
            <person name="Liu T."/>
            <person name="Pan Y.S."/>
            <person name="Xia L.Y."/>
            <person name="Li J."/>
            <person name="Zhao F."/>
            <person name="Cao W.C."/>
        </authorList>
    </citation>
    <scope>NUCLEOTIDE SEQUENCE [LARGE SCALE GENOMIC DNA]</scope>
    <source>
        <strain evidence="1">Iper-2018</strain>
    </source>
</reference>
<proteinExistence type="predicted"/>
<dbReference type="EMBL" id="JABSTQ010009211">
    <property type="protein sequence ID" value="KAG0431613.1"/>
    <property type="molecule type" value="Genomic_DNA"/>
</dbReference>
<evidence type="ECO:0000313" key="1">
    <source>
        <dbReference type="EMBL" id="KAG0431613.1"/>
    </source>
</evidence>
<gene>
    <name evidence="1" type="ORF">HPB47_021625</name>
</gene>
<dbReference type="Proteomes" id="UP000805193">
    <property type="component" value="Unassembled WGS sequence"/>
</dbReference>
<accession>A0AC60QEL0</accession>
<keyword evidence="2" id="KW-1185">Reference proteome</keyword>
<sequence>MNALENTYVISHMSKSDIISVLSHLGKVRALLPVQMSSQEEEVMRKSLWALVNNRIFFQHPDLIRILRVNENVMDVMINTLGKRAQTQSSGQAPPAAAPAPASAPGQAAEAPHANKDTSHEMVVSCCRFLCYFCRTSRQNQKAMFDHLDFLLENSNILLSRPSLRGSTPLDVAYSSLMENSELALALREHYLEKIAAYMSRCGLQSNLELIDRGYPDVGWDPVEGERYLDFLRFCVWVNGLLDAIREAVRMSERIVAERQQQAQAQGAAADEEESEDDIDMGAAILNFYCTLVDLLGRCAPEAATIAQGKNECVRARAILRSLVPLDDLLGALSLRFTLQTPRKGESGKTKSDLPPGLQPNHKQSIVMFLERVYGLETQDIFFRLLEDGFLPDLRAATMLDRTDNTESDMALALNRYIGNSVLPMLIQYYSYFSNAENYASLLDATLHTVYRLSKVKILTKGQREKVSDFLVALTSQRRRERAEDLLQSRTQGPNESVMSFVEDVPRLSSRANFQATEEKKLRILMRDVKDDIFCGLVRNPPTTVQRFVMEATNIERALQARASHYQRLPGVNAVPQFPCDLAHGIPGIRELNRDVVREELKTLLPTAERPASISIAEAVRDEFQRVFLPYAPVTVAAADEPTLTYAAVARRPPPAAQHYRVAPRRDSPTQAYPRRNDEGRQYDHRDQPAPRKTDVWRAADRRPLFYHCGEPDHIYRRCPYRRLGLRGFHPNDPRPRYGEHPREIDEYLRRPQSPEPASR</sequence>
<comment type="caution">
    <text evidence="1">The sequence shown here is derived from an EMBL/GenBank/DDBJ whole genome shotgun (WGS) entry which is preliminary data.</text>
</comment>
<evidence type="ECO:0000313" key="2">
    <source>
        <dbReference type="Proteomes" id="UP000805193"/>
    </source>
</evidence>
<protein>
    <submittedName>
        <fullName evidence="1">Uncharacterized protein</fullName>
    </submittedName>
</protein>
<name>A0AC60QEL0_IXOPE</name>
<organism evidence="1 2">
    <name type="scientific">Ixodes persulcatus</name>
    <name type="common">Taiga tick</name>
    <dbReference type="NCBI Taxonomy" id="34615"/>
    <lineage>
        <taxon>Eukaryota</taxon>
        <taxon>Metazoa</taxon>
        <taxon>Ecdysozoa</taxon>
        <taxon>Arthropoda</taxon>
        <taxon>Chelicerata</taxon>
        <taxon>Arachnida</taxon>
        <taxon>Acari</taxon>
        <taxon>Parasitiformes</taxon>
        <taxon>Ixodida</taxon>
        <taxon>Ixodoidea</taxon>
        <taxon>Ixodidae</taxon>
        <taxon>Ixodinae</taxon>
        <taxon>Ixodes</taxon>
    </lineage>
</organism>